<comment type="subcellular location">
    <subcellularLocation>
        <location evidence="1">Cell inner membrane</location>
        <topology evidence="1">Peripheral membrane protein</topology>
    </subcellularLocation>
</comment>
<keyword evidence="7" id="KW-0472">Membrane</keyword>
<protein>
    <submittedName>
        <fullName evidence="9">ABC transporter ATP-binding protein</fullName>
    </submittedName>
</protein>
<name>A0ABQ3FT55_9RHOB</name>
<evidence type="ECO:0000256" key="3">
    <source>
        <dbReference type="ARBA" id="ARBA00022448"/>
    </source>
</evidence>
<keyword evidence="10" id="KW-1185">Reference proteome</keyword>
<proteinExistence type="inferred from homology"/>
<keyword evidence="4" id="KW-1003">Cell membrane</keyword>
<evidence type="ECO:0000256" key="1">
    <source>
        <dbReference type="ARBA" id="ARBA00004417"/>
    </source>
</evidence>
<organism evidence="9 10">
    <name type="scientific">Gemmobacter nanjingensis</name>
    <dbReference type="NCBI Taxonomy" id="488454"/>
    <lineage>
        <taxon>Bacteria</taxon>
        <taxon>Pseudomonadati</taxon>
        <taxon>Pseudomonadota</taxon>
        <taxon>Alphaproteobacteria</taxon>
        <taxon>Rhodobacterales</taxon>
        <taxon>Paracoccaceae</taxon>
        <taxon>Gemmobacter</taxon>
    </lineage>
</organism>
<dbReference type="CDD" id="cd03257">
    <property type="entry name" value="ABC_NikE_OppD_transporters"/>
    <property type="match status" value="2"/>
</dbReference>
<keyword evidence="6 9" id="KW-0067">ATP-binding</keyword>
<dbReference type="PROSITE" id="PS50893">
    <property type="entry name" value="ABC_TRANSPORTER_2"/>
    <property type="match status" value="2"/>
</dbReference>
<evidence type="ECO:0000313" key="9">
    <source>
        <dbReference type="EMBL" id="GHC38930.1"/>
    </source>
</evidence>
<dbReference type="InterPro" id="IPR017871">
    <property type="entry name" value="ABC_transporter-like_CS"/>
</dbReference>
<accession>A0ABQ3FT55</accession>
<evidence type="ECO:0000256" key="7">
    <source>
        <dbReference type="ARBA" id="ARBA00023136"/>
    </source>
</evidence>
<evidence type="ECO:0000256" key="5">
    <source>
        <dbReference type="ARBA" id="ARBA00022741"/>
    </source>
</evidence>
<evidence type="ECO:0000256" key="2">
    <source>
        <dbReference type="ARBA" id="ARBA00005417"/>
    </source>
</evidence>
<dbReference type="InterPro" id="IPR013563">
    <property type="entry name" value="Oligopep_ABC_C"/>
</dbReference>
<dbReference type="PANTHER" id="PTHR43297:SF2">
    <property type="entry name" value="DIPEPTIDE TRANSPORT ATP-BINDING PROTEIN DPPD"/>
    <property type="match status" value="1"/>
</dbReference>
<keyword evidence="5" id="KW-0547">Nucleotide-binding</keyword>
<dbReference type="InterPro" id="IPR050388">
    <property type="entry name" value="ABC_Ni/Peptide_Import"/>
</dbReference>
<evidence type="ECO:0000256" key="4">
    <source>
        <dbReference type="ARBA" id="ARBA00022475"/>
    </source>
</evidence>
<dbReference type="GO" id="GO:0005524">
    <property type="term" value="F:ATP binding"/>
    <property type="evidence" value="ECO:0007669"/>
    <property type="project" value="UniProtKB-KW"/>
</dbReference>
<dbReference type="Pfam" id="PF08352">
    <property type="entry name" value="oligo_HPY"/>
    <property type="match status" value="1"/>
</dbReference>
<evidence type="ECO:0000313" key="10">
    <source>
        <dbReference type="Proteomes" id="UP000658305"/>
    </source>
</evidence>
<dbReference type="SUPFAM" id="SSF52540">
    <property type="entry name" value="P-loop containing nucleoside triphosphate hydrolases"/>
    <property type="match status" value="2"/>
</dbReference>
<dbReference type="EMBL" id="BMYI01000026">
    <property type="protein sequence ID" value="GHC38930.1"/>
    <property type="molecule type" value="Genomic_DNA"/>
</dbReference>
<dbReference type="InterPro" id="IPR003593">
    <property type="entry name" value="AAA+_ATPase"/>
</dbReference>
<dbReference type="RefSeq" id="WP_189382521.1">
    <property type="nucleotide sequence ID" value="NZ_BMYI01000026.1"/>
</dbReference>
<dbReference type="SMART" id="SM00382">
    <property type="entry name" value="AAA"/>
    <property type="match status" value="2"/>
</dbReference>
<dbReference type="InterPro" id="IPR027417">
    <property type="entry name" value="P-loop_NTPase"/>
</dbReference>
<comment type="similarity">
    <text evidence="2">Belongs to the ABC transporter superfamily.</text>
</comment>
<dbReference type="Proteomes" id="UP000658305">
    <property type="component" value="Unassembled WGS sequence"/>
</dbReference>
<dbReference type="Gene3D" id="3.40.50.300">
    <property type="entry name" value="P-loop containing nucleotide triphosphate hydrolases"/>
    <property type="match status" value="2"/>
</dbReference>
<sequence length="538" mass="59030">MTKLLEIRDLWIEGRSGDDWHKIVKGVSLDLARGEVLGLIGESGAGKSTLGLTAMGHVRPGCRIAGGSIRFDGQELVGASAQTLRDLRGRRIAYVAQSSAAAFNPAWRLIRQHCEAPVCHGVMPRAQAEAEAVRLYGEMRLPDPDQIGFRFPHQVSGGQLQRAMTAMAMACKPDLIIFDEPTTALDVTTQIEVLAAIRDIVRNHGAAAIYITHDLAVVAQMADRVKVLLKGEEVEDAPVREMLANPREAYTRSLWAVREFQPAPRDPAPASPPLLKIDGVDASYGTHKVLENVSLTVPRGRTVAVVGESGSGKSTTARVVMGLLSPGAGKVTFDGAALPTTIGARSRRLLQRMQMIHQMADTALNPRHRIREVLGRPLEFYLGLKGREKEARIRELLTEIELPPDRFIDRLPGELSGGQKQRVCIARALAAEPELIICDEVTSALDQLVAEGILRLLDRIQRERGISYLFITHDLATVRAIADHVVVMQHGRVVEQGDKDRIFSPEHEPYTDLLLSSVPEMDPDWLSRVLDQRRAAAG</sequence>
<evidence type="ECO:0000256" key="6">
    <source>
        <dbReference type="ARBA" id="ARBA00022840"/>
    </source>
</evidence>
<reference evidence="10" key="1">
    <citation type="journal article" date="2019" name="Int. J. Syst. Evol. Microbiol.">
        <title>The Global Catalogue of Microorganisms (GCM) 10K type strain sequencing project: providing services to taxonomists for standard genome sequencing and annotation.</title>
        <authorList>
            <consortium name="The Broad Institute Genomics Platform"/>
            <consortium name="The Broad Institute Genome Sequencing Center for Infectious Disease"/>
            <person name="Wu L."/>
            <person name="Ma J."/>
        </authorList>
    </citation>
    <scope>NUCLEOTIDE SEQUENCE [LARGE SCALE GENOMIC DNA]</scope>
    <source>
        <strain evidence="10">KCTC 23298</strain>
    </source>
</reference>
<keyword evidence="3" id="KW-0813">Transport</keyword>
<gene>
    <name evidence="9" type="ORF">GCM10007291_45740</name>
</gene>
<comment type="caution">
    <text evidence="9">The sequence shown here is derived from an EMBL/GenBank/DDBJ whole genome shotgun (WGS) entry which is preliminary data.</text>
</comment>
<dbReference type="PROSITE" id="PS00211">
    <property type="entry name" value="ABC_TRANSPORTER_1"/>
    <property type="match status" value="1"/>
</dbReference>
<evidence type="ECO:0000259" key="8">
    <source>
        <dbReference type="PROSITE" id="PS50893"/>
    </source>
</evidence>
<dbReference type="NCBIfam" id="NF007739">
    <property type="entry name" value="PRK10419.1"/>
    <property type="match status" value="2"/>
</dbReference>
<dbReference type="PANTHER" id="PTHR43297">
    <property type="entry name" value="OLIGOPEPTIDE TRANSPORT ATP-BINDING PROTEIN APPD"/>
    <property type="match status" value="1"/>
</dbReference>
<dbReference type="InterPro" id="IPR003439">
    <property type="entry name" value="ABC_transporter-like_ATP-bd"/>
</dbReference>
<dbReference type="Pfam" id="PF00005">
    <property type="entry name" value="ABC_tran"/>
    <property type="match status" value="2"/>
</dbReference>
<feature type="domain" description="ABC transporter" evidence="8">
    <location>
        <begin position="275"/>
        <end position="515"/>
    </location>
</feature>
<feature type="domain" description="ABC transporter" evidence="8">
    <location>
        <begin position="5"/>
        <end position="255"/>
    </location>
</feature>